<organism evidence="1 2">
    <name type="scientific">Pseudooceanicola nanhaiensis</name>
    <dbReference type="NCBI Taxonomy" id="375761"/>
    <lineage>
        <taxon>Bacteria</taxon>
        <taxon>Pseudomonadati</taxon>
        <taxon>Pseudomonadota</taxon>
        <taxon>Alphaproteobacteria</taxon>
        <taxon>Rhodobacterales</taxon>
        <taxon>Paracoccaceae</taxon>
        <taxon>Pseudooceanicola</taxon>
    </lineage>
</organism>
<evidence type="ECO:0000313" key="2">
    <source>
        <dbReference type="Proteomes" id="UP000649829"/>
    </source>
</evidence>
<name>A0A917SH62_9RHOB</name>
<accession>A0A917SH62</accession>
<dbReference type="AlphaFoldDB" id="A0A917SH62"/>
<sequence>MPASTPAVADRSYPRPEITLDELLDALYDVGADRGIVGTGSPNRIGISMPGASDAEVDAVWQRAMLKIGREANDEQFRRAFEHSRYRISAEIDPDEDS</sequence>
<comment type="caution">
    <text evidence="1">The sequence shown here is derived from an EMBL/GenBank/DDBJ whole genome shotgun (WGS) entry which is preliminary data.</text>
</comment>
<dbReference type="EMBL" id="BMLF01000001">
    <property type="protein sequence ID" value="GGL82103.1"/>
    <property type="molecule type" value="Genomic_DNA"/>
</dbReference>
<dbReference type="Proteomes" id="UP000649829">
    <property type="component" value="Unassembled WGS sequence"/>
</dbReference>
<keyword evidence="2" id="KW-1185">Reference proteome</keyword>
<gene>
    <name evidence="1" type="ORF">GCM10011534_00160</name>
</gene>
<protein>
    <submittedName>
        <fullName evidence="1">Uncharacterized protein</fullName>
    </submittedName>
</protein>
<proteinExistence type="predicted"/>
<evidence type="ECO:0000313" key="1">
    <source>
        <dbReference type="EMBL" id="GGL82103.1"/>
    </source>
</evidence>
<reference evidence="1" key="2">
    <citation type="submission" date="2020-09" db="EMBL/GenBank/DDBJ databases">
        <authorList>
            <person name="Sun Q."/>
            <person name="Zhou Y."/>
        </authorList>
    </citation>
    <scope>NUCLEOTIDE SEQUENCE</scope>
    <source>
        <strain evidence="1">CGMCC 1.6293</strain>
    </source>
</reference>
<reference evidence="1" key="1">
    <citation type="journal article" date="2014" name="Int. J. Syst. Evol. Microbiol.">
        <title>Complete genome sequence of Corynebacterium casei LMG S-19264T (=DSM 44701T), isolated from a smear-ripened cheese.</title>
        <authorList>
            <consortium name="US DOE Joint Genome Institute (JGI-PGF)"/>
            <person name="Walter F."/>
            <person name="Albersmeier A."/>
            <person name="Kalinowski J."/>
            <person name="Ruckert C."/>
        </authorList>
    </citation>
    <scope>NUCLEOTIDE SEQUENCE</scope>
    <source>
        <strain evidence="1">CGMCC 1.6293</strain>
    </source>
</reference>